<feature type="signal peptide" evidence="2">
    <location>
        <begin position="1"/>
        <end position="27"/>
    </location>
</feature>
<keyword evidence="1" id="KW-0472">Membrane</keyword>
<feature type="transmembrane region" description="Helical" evidence="1">
    <location>
        <begin position="264"/>
        <end position="287"/>
    </location>
</feature>
<dbReference type="SUPFAM" id="SSF48726">
    <property type="entry name" value="Immunoglobulin"/>
    <property type="match status" value="1"/>
</dbReference>
<dbReference type="InterPro" id="IPR007110">
    <property type="entry name" value="Ig-like_dom"/>
</dbReference>
<dbReference type="PANTHER" id="PTHR45889">
    <property type="entry name" value="IG-LIKE DOMAIN-CONTAINING PROTEIN"/>
    <property type="match status" value="1"/>
</dbReference>
<feature type="chain" id="PRO_5039886753" evidence="2">
    <location>
        <begin position="28"/>
        <end position="308"/>
    </location>
</feature>
<protein>
    <submittedName>
        <fullName evidence="5">Nectin-4-like isoform X3</fullName>
    </submittedName>
</protein>
<reference evidence="4" key="1">
    <citation type="journal article" date="2020" name="Nat. Ecol. Evol.">
        <title>Deeply conserved synteny resolves early events in vertebrate evolution.</title>
        <authorList>
            <person name="Simakov O."/>
            <person name="Marletaz F."/>
            <person name="Yue J.X."/>
            <person name="O'Connell B."/>
            <person name="Jenkins J."/>
            <person name="Brandt A."/>
            <person name="Calef R."/>
            <person name="Tung C.H."/>
            <person name="Huang T.K."/>
            <person name="Schmutz J."/>
            <person name="Satoh N."/>
            <person name="Yu J.K."/>
            <person name="Putnam N.H."/>
            <person name="Green R.E."/>
            <person name="Rokhsar D.S."/>
        </authorList>
    </citation>
    <scope>NUCLEOTIDE SEQUENCE [LARGE SCALE GENOMIC DNA]</scope>
    <source>
        <strain evidence="4">S238N-H82</strain>
    </source>
</reference>
<dbReference type="AlphaFoldDB" id="A0A9J7M6X5"/>
<dbReference type="InterPro" id="IPR013783">
    <property type="entry name" value="Ig-like_fold"/>
</dbReference>
<dbReference type="InterPro" id="IPR036179">
    <property type="entry name" value="Ig-like_dom_sf"/>
</dbReference>
<keyword evidence="2" id="KW-0732">Signal</keyword>
<dbReference type="PROSITE" id="PS50835">
    <property type="entry name" value="IG_LIKE"/>
    <property type="match status" value="2"/>
</dbReference>
<proteinExistence type="predicted"/>
<organism evidence="4 5">
    <name type="scientific">Branchiostoma floridae</name>
    <name type="common">Florida lancelet</name>
    <name type="synonym">Amphioxus</name>
    <dbReference type="NCBI Taxonomy" id="7739"/>
    <lineage>
        <taxon>Eukaryota</taxon>
        <taxon>Metazoa</taxon>
        <taxon>Chordata</taxon>
        <taxon>Cephalochordata</taxon>
        <taxon>Leptocardii</taxon>
        <taxon>Amphioxiformes</taxon>
        <taxon>Branchiostomatidae</taxon>
        <taxon>Branchiostoma</taxon>
    </lineage>
</organism>
<keyword evidence="4" id="KW-1185">Reference proteome</keyword>
<keyword evidence="1" id="KW-1133">Transmembrane helix</keyword>
<sequence length="308" mass="31964">MAQAIQRLHWTCLCLVFGIALHEGVLAAVTDPNIGPLITDSQDGNVLELTCTADKLSDPAANIAWHRDGPNGDLVNYAFSPDGDAATGTLKLTATTSFNVSGPGAVDKATTYACNVTRAAGNLWQAVVTGDPTPRALRLEPSRDQLYYGDTLILACPNYGSQPDPDTLPADPLTVPSPQVEWQLNYDFSNPWNGSLPAGASVEAGQLIITNLGDSHVGSYTCQSTNVYSSKYASFPVGGLMVAPTTTAAPTTPSSGVAVNNTGAIVGGVIGGIIAAIILGALAYFGYQHFNKSQGESTKYTAAASDPV</sequence>
<dbReference type="Proteomes" id="UP000001554">
    <property type="component" value="Chromosome 13"/>
</dbReference>
<name>A0A9J7M6X5_BRAFL</name>
<dbReference type="GeneID" id="118429068"/>
<evidence type="ECO:0000256" key="1">
    <source>
        <dbReference type="SAM" id="Phobius"/>
    </source>
</evidence>
<reference evidence="5" key="2">
    <citation type="submission" date="2025-08" db="UniProtKB">
        <authorList>
            <consortium name="RefSeq"/>
        </authorList>
    </citation>
    <scope>IDENTIFICATION</scope>
    <source>
        <strain evidence="5">S238N-H82</strain>
        <tissue evidence="5">Testes</tissue>
    </source>
</reference>
<dbReference type="Gene3D" id="2.60.40.10">
    <property type="entry name" value="Immunoglobulins"/>
    <property type="match status" value="2"/>
</dbReference>
<evidence type="ECO:0000256" key="2">
    <source>
        <dbReference type="SAM" id="SignalP"/>
    </source>
</evidence>
<feature type="domain" description="Ig-like" evidence="3">
    <location>
        <begin position="32"/>
        <end position="129"/>
    </location>
</feature>
<evidence type="ECO:0000259" key="3">
    <source>
        <dbReference type="PROSITE" id="PS50835"/>
    </source>
</evidence>
<evidence type="ECO:0000313" key="4">
    <source>
        <dbReference type="Proteomes" id="UP000001554"/>
    </source>
</evidence>
<accession>A0A9J7M6X5</accession>
<dbReference type="PANTHER" id="PTHR45889:SF8">
    <property type="entry name" value="IG-LIKE DOMAIN-CONTAINING PROTEIN"/>
    <property type="match status" value="1"/>
</dbReference>
<evidence type="ECO:0000313" key="5">
    <source>
        <dbReference type="RefSeq" id="XP_035695318.1"/>
    </source>
</evidence>
<gene>
    <name evidence="5" type="primary">LOC118429068</name>
</gene>
<dbReference type="RefSeq" id="XP_035695318.1">
    <property type="nucleotide sequence ID" value="XM_035839425.1"/>
</dbReference>
<feature type="domain" description="Ig-like" evidence="3">
    <location>
        <begin position="134"/>
        <end position="234"/>
    </location>
</feature>
<keyword evidence="1" id="KW-0812">Transmembrane</keyword>